<reference evidence="3 4" key="1">
    <citation type="submission" date="2016-10" db="EMBL/GenBank/DDBJ databases">
        <authorList>
            <person name="de Groot N.N."/>
        </authorList>
    </citation>
    <scope>NUCLEOTIDE SEQUENCE [LARGE SCALE GENOMIC DNA]</scope>
    <source>
        <strain evidence="3 4">AA1</strain>
    </source>
</reference>
<dbReference type="Gene3D" id="2.60.40.10">
    <property type="entry name" value="Immunoglobulins"/>
    <property type="match status" value="2"/>
</dbReference>
<evidence type="ECO:0000256" key="1">
    <source>
        <dbReference type="SAM" id="MobiDB-lite"/>
    </source>
</evidence>
<organism evidence="3 4">
    <name type="scientific">Desulfoluna spongiiphila</name>
    <dbReference type="NCBI Taxonomy" id="419481"/>
    <lineage>
        <taxon>Bacteria</taxon>
        <taxon>Pseudomonadati</taxon>
        <taxon>Thermodesulfobacteriota</taxon>
        <taxon>Desulfobacteria</taxon>
        <taxon>Desulfobacterales</taxon>
        <taxon>Desulfolunaceae</taxon>
        <taxon>Desulfoluna</taxon>
    </lineage>
</organism>
<dbReference type="STRING" id="419481.SAMN05216233_105246"/>
<dbReference type="InterPro" id="IPR011250">
    <property type="entry name" value="OMP/PagP_B-barrel"/>
</dbReference>
<dbReference type="SUPFAM" id="SSF141072">
    <property type="entry name" value="CalX-like"/>
    <property type="match status" value="1"/>
</dbReference>
<name>A0A1G5EAN5_9BACT</name>
<dbReference type="InterPro" id="IPR038081">
    <property type="entry name" value="CalX-like_sf"/>
</dbReference>
<evidence type="ECO:0008006" key="5">
    <source>
        <dbReference type="Google" id="ProtNLM"/>
    </source>
</evidence>
<keyword evidence="2" id="KW-0472">Membrane</keyword>
<dbReference type="OrthoDB" id="177947at2"/>
<keyword evidence="2" id="KW-1133">Transmembrane helix</keyword>
<dbReference type="EMBL" id="FMUX01000005">
    <property type="protein sequence ID" value="SCY23558.1"/>
    <property type="molecule type" value="Genomic_DNA"/>
</dbReference>
<dbReference type="Gene3D" id="2.60.40.2030">
    <property type="match status" value="1"/>
</dbReference>
<gene>
    <name evidence="3" type="ORF">SAMN05216233_105246</name>
</gene>
<keyword evidence="4" id="KW-1185">Reference proteome</keyword>
<evidence type="ECO:0000313" key="3">
    <source>
        <dbReference type="EMBL" id="SCY23558.1"/>
    </source>
</evidence>
<dbReference type="SUPFAM" id="SSF56925">
    <property type="entry name" value="OMPA-like"/>
    <property type="match status" value="1"/>
</dbReference>
<keyword evidence="2" id="KW-0812">Transmembrane</keyword>
<dbReference type="RefSeq" id="WP_092210402.1">
    <property type="nucleotide sequence ID" value="NZ_FMUX01000005.1"/>
</dbReference>
<feature type="transmembrane region" description="Helical" evidence="2">
    <location>
        <begin position="1463"/>
        <end position="1483"/>
    </location>
</feature>
<evidence type="ECO:0000256" key="2">
    <source>
        <dbReference type="SAM" id="Phobius"/>
    </source>
</evidence>
<accession>A0A1G5EAN5</accession>
<dbReference type="Proteomes" id="UP000198870">
    <property type="component" value="Unassembled WGS sequence"/>
</dbReference>
<proteinExistence type="predicted"/>
<sequence>MTIAAGSTTSTIIITIALDGVVEGDETVIVDMGIPTNALQGASATHTATITDDDGAGMTVTESGGSTSVAESATTDTFTVVLDAEPVSDVVISVTSGDTGEASVSPSALTFTPGNWDTPQAVTVTGVDDSLLDGSQSTTITVAVNDGASNDGYDGVADQSVTVSTTDDDTAGMTLSETTATVSEGGSTDTFTVVLDAEPGSDVVISVTSGDTGEATVSPSALTFSSGNWNTPQTVTVTGVDDSIIDDSQSSTVTASVNDGASDDDFDGVADQSVTVSTTDDDTAGMTLSKVTATVAESGTTDTFTVVLDAEPASDVVITVTSGDTGEATVSAAALTFTSGNWGAPQTVTVRGVEDNEDDGNKTTTVTVAVDAGQSDDLFDSVGSRSVVVTTVDDGLAWTGAEDALWSNPANWNAGRLPTSTDTLTLKGAGAIEIDGDVTLAGLVLGSGFTGTVTQGEGALTVNGDLVINGGTFAGGALPMDVNGSFVQTAGTFTSTSGELSVSGDFHRSGGTFAHHDGSVVLDGGDQAVFGDTTFHRLIKVATAPATLTFEAGSDTVVDEVLRLAGRDDARLSLASSDTGTSWNLLATGTVVLDTLAVRDCTNTGASELSCGNSLDVDNNLKLRFIDLDPPRATLANHPQGVSNSLSWTMTVGGIGVVSYMYRLDDGAWQAESLVENDLTCEVAEAGDDPVTLYVIGKSESGLWQRDEEVTTLSWRVDVTAPDSVTLYNVPAGTVGTTRATITVGGNEVTAYRYKMDDAGGEFGEIYSVSESISLTGLGAGSHTLYVIGADMAGNWQEAAHQEMASWTVNTDVPTAVLSDTPVLVTSETSATIGVSGTDSGNPIDRYAYTIDGGTTWETGSAGDPIELSALSDGEHTLYVNASHGGDWQDGVDGQSNILSATSWTWTVDTAAPSFDLFDAAQGVPASTSVALSWKVDESCRRYRLWIAGAPITEGALSSATEIHCGLEPAAAGTMEYFTVGGLSPGQTYYVAIRTMDTAGNESALDTDVVVTADELPVISNLSIKSGDNSVARELEITGDNFLESEGSNMIGFEGVRSAFHVESLSGTVTRLSARIPAGAPVGVYKVRVINKYGVSRVADTLYTITEAPVPMPVVTSVSPVVVSTGVETEITVYGANFGDDITAIHLLSSQGDFKASLTGVVTESSGAARGLVPVTGALVEGSYLIQVERDDGKKNAVSAVRLELSDPVNLSGQSGALITTRMVTVSAGQIPVDTTLTTDNRDEVGQVNAFPVAISAAFGAGAVLEEQQLAEAWNDYAGLVQPPRQVPVTDGVERTLGTDSVVFTLGADGLLRLKDGETLYVEITVSMPADVSVPSIYYVGQDGNITPAGVDGMHNGMTLAQGGTVLSTRPDVPEAGLITYTFGLLLDHMSTYALGTKVDPGGDDSGDTDNGGDTVSGDGGGSYGPCFVGATTPTPAAGLLVWALGLMGIMGVVGMRMVRRAFAVMAVATLVVLGGAEISLAGEAHDAVRGTTQKESPWSLKLGVGLGYIGEEYVASAGGTRYGLDVDNVASPVVRVGYAFSSCLTLEVKAAVDFYSGSMDTLATTGSSSVDGYTLGAGPLWYLGQRRSGLFGSWRPFLHAGASYRKLSGDLAYPVRNFDSTLGLEAGVGVECGQVDIRLGYQWAVFDESGTAAGYSPSQGSDDLDLSAVVLEVSWVVPYVGK</sequence>
<feature type="region of interest" description="Disordered" evidence="1">
    <location>
        <begin position="1398"/>
        <end position="1417"/>
    </location>
</feature>
<protein>
    <recommendedName>
        <fullName evidence="5">Fibronectin type-III domain-containing protein</fullName>
    </recommendedName>
</protein>
<feature type="transmembrane region" description="Helical" evidence="2">
    <location>
        <begin position="1437"/>
        <end position="1456"/>
    </location>
</feature>
<evidence type="ECO:0000313" key="4">
    <source>
        <dbReference type="Proteomes" id="UP000198870"/>
    </source>
</evidence>
<dbReference type="InterPro" id="IPR013783">
    <property type="entry name" value="Ig-like_fold"/>
</dbReference>